<keyword evidence="1" id="KW-0812">Transmembrane</keyword>
<dbReference type="Proteomes" id="UP000683925">
    <property type="component" value="Unassembled WGS sequence"/>
</dbReference>
<comment type="caution">
    <text evidence="2">The sequence shown here is derived from an EMBL/GenBank/DDBJ whole genome shotgun (WGS) entry which is preliminary data.</text>
</comment>
<organism evidence="2 3">
    <name type="scientific">Paramecium octaurelia</name>
    <dbReference type="NCBI Taxonomy" id="43137"/>
    <lineage>
        <taxon>Eukaryota</taxon>
        <taxon>Sar</taxon>
        <taxon>Alveolata</taxon>
        <taxon>Ciliophora</taxon>
        <taxon>Intramacronucleata</taxon>
        <taxon>Oligohymenophorea</taxon>
        <taxon>Peniculida</taxon>
        <taxon>Parameciidae</taxon>
        <taxon>Paramecium</taxon>
    </lineage>
</organism>
<keyword evidence="3" id="KW-1185">Reference proteome</keyword>
<gene>
    <name evidence="2" type="ORF">POCTA_138.1.T0130372</name>
</gene>
<dbReference type="EMBL" id="CAJJDP010000012">
    <property type="protein sequence ID" value="CAD8142228.1"/>
    <property type="molecule type" value="Genomic_DNA"/>
</dbReference>
<evidence type="ECO:0000313" key="3">
    <source>
        <dbReference type="Proteomes" id="UP000683925"/>
    </source>
</evidence>
<keyword evidence="1" id="KW-1133">Transmembrane helix</keyword>
<evidence type="ECO:0000313" key="2">
    <source>
        <dbReference type="EMBL" id="CAD8142228.1"/>
    </source>
</evidence>
<sequence length="82" mass="9881">MVKIKETRILNMRKIYQNISITFINVTYIKFVSLISYVIQRLGQLYYFEIFGAIDIKGKYGFQLKMFIMKVTNKRLMKLCRL</sequence>
<evidence type="ECO:0000256" key="1">
    <source>
        <dbReference type="SAM" id="Phobius"/>
    </source>
</evidence>
<accession>A0A8S1SQT4</accession>
<proteinExistence type="predicted"/>
<name>A0A8S1SQT4_PAROT</name>
<reference evidence="2" key="1">
    <citation type="submission" date="2021-01" db="EMBL/GenBank/DDBJ databases">
        <authorList>
            <consortium name="Genoscope - CEA"/>
            <person name="William W."/>
        </authorList>
    </citation>
    <scope>NUCLEOTIDE SEQUENCE</scope>
</reference>
<dbReference type="AlphaFoldDB" id="A0A8S1SQT4"/>
<feature type="transmembrane region" description="Helical" evidence="1">
    <location>
        <begin position="21"/>
        <end position="39"/>
    </location>
</feature>
<keyword evidence="1" id="KW-0472">Membrane</keyword>
<protein>
    <submittedName>
        <fullName evidence="2">Uncharacterized protein</fullName>
    </submittedName>
</protein>